<dbReference type="KEGG" id="gqu:AWC35_00760"/>
<dbReference type="InterPro" id="IPR036390">
    <property type="entry name" value="WH_DNA-bd_sf"/>
</dbReference>
<comment type="similarity">
    <text evidence="1">Belongs to the LysR transcriptional regulatory family.</text>
</comment>
<dbReference type="GO" id="GO:0006351">
    <property type="term" value="P:DNA-templated transcription"/>
    <property type="evidence" value="ECO:0007669"/>
    <property type="project" value="TreeGrafter"/>
</dbReference>
<evidence type="ECO:0000256" key="2">
    <source>
        <dbReference type="ARBA" id="ARBA00022491"/>
    </source>
</evidence>
<dbReference type="InterPro" id="IPR058163">
    <property type="entry name" value="LysR-type_TF_proteobact-type"/>
</dbReference>
<evidence type="ECO:0000313" key="7">
    <source>
        <dbReference type="EMBL" id="ATA17996.1"/>
    </source>
</evidence>
<evidence type="ECO:0000259" key="6">
    <source>
        <dbReference type="PROSITE" id="PS50931"/>
    </source>
</evidence>
<keyword evidence="2" id="KW-0678">Repressor</keyword>
<dbReference type="Gene3D" id="1.10.10.10">
    <property type="entry name" value="Winged helix-like DNA-binding domain superfamily/Winged helix DNA-binding domain"/>
    <property type="match status" value="1"/>
</dbReference>
<dbReference type="AlphaFoldDB" id="A0A250AVZ9"/>
<dbReference type="EMBL" id="CP014136">
    <property type="protein sequence ID" value="ATA17996.1"/>
    <property type="molecule type" value="Genomic_DNA"/>
</dbReference>
<keyword evidence="8" id="KW-1185">Reference proteome</keyword>
<dbReference type="SUPFAM" id="SSF53850">
    <property type="entry name" value="Periplasmic binding protein-like II"/>
    <property type="match status" value="1"/>
</dbReference>
<dbReference type="CDD" id="cd08474">
    <property type="entry name" value="PBP2_CrgA_like_5"/>
    <property type="match status" value="1"/>
</dbReference>
<evidence type="ECO:0000256" key="5">
    <source>
        <dbReference type="ARBA" id="ARBA00023163"/>
    </source>
</evidence>
<reference evidence="7 8" key="1">
    <citation type="submission" date="2016-01" db="EMBL/GenBank/DDBJ databases">
        <authorList>
            <person name="Oliw E.H."/>
        </authorList>
    </citation>
    <scope>NUCLEOTIDE SEQUENCE [LARGE SCALE GENOMIC DNA]</scope>
    <source>
        <strain evidence="7 8">FRB97</strain>
    </source>
</reference>
<keyword evidence="5" id="KW-0804">Transcription</keyword>
<feature type="domain" description="HTH lysR-type" evidence="6">
    <location>
        <begin position="4"/>
        <end position="61"/>
    </location>
</feature>
<dbReference type="FunFam" id="1.10.10.10:FF:000001">
    <property type="entry name" value="LysR family transcriptional regulator"/>
    <property type="match status" value="1"/>
</dbReference>
<dbReference type="PROSITE" id="PS50931">
    <property type="entry name" value="HTH_LYSR"/>
    <property type="match status" value="1"/>
</dbReference>
<dbReference type="GO" id="GO:0003700">
    <property type="term" value="F:DNA-binding transcription factor activity"/>
    <property type="evidence" value="ECO:0007669"/>
    <property type="project" value="InterPro"/>
</dbReference>
<accession>A0A250AVZ9</accession>
<protein>
    <submittedName>
        <fullName evidence="7">LysR family transcriptional regulator</fullName>
    </submittedName>
</protein>
<evidence type="ECO:0000256" key="1">
    <source>
        <dbReference type="ARBA" id="ARBA00009437"/>
    </source>
</evidence>
<dbReference type="InterPro" id="IPR036388">
    <property type="entry name" value="WH-like_DNA-bd_sf"/>
</dbReference>
<dbReference type="InterPro" id="IPR000847">
    <property type="entry name" value="LysR_HTH_N"/>
</dbReference>
<name>A0A250AVZ9_9GAMM</name>
<dbReference type="PANTHER" id="PTHR30537">
    <property type="entry name" value="HTH-TYPE TRANSCRIPTIONAL REGULATOR"/>
    <property type="match status" value="1"/>
</dbReference>
<dbReference type="RefSeq" id="WP_095844592.1">
    <property type="nucleotide sequence ID" value="NZ_CP014136.1"/>
</dbReference>
<dbReference type="Gene3D" id="3.40.190.290">
    <property type="match status" value="1"/>
</dbReference>
<dbReference type="GO" id="GO:0043565">
    <property type="term" value="F:sequence-specific DNA binding"/>
    <property type="evidence" value="ECO:0007669"/>
    <property type="project" value="TreeGrafter"/>
</dbReference>
<keyword evidence="3" id="KW-0805">Transcription regulation</keyword>
<dbReference type="Pfam" id="PF00126">
    <property type="entry name" value="HTH_1"/>
    <property type="match status" value="1"/>
</dbReference>
<organism evidence="7 8">
    <name type="scientific">Gibbsiella quercinecans</name>
    <dbReference type="NCBI Taxonomy" id="929813"/>
    <lineage>
        <taxon>Bacteria</taxon>
        <taxon>Pseudomonadati</taxon>
        <taxon>Pseudomonadota</taxon>
        <taxon>Gammaproteobacteria</taxon>
        <taxon>Enterobacterales</taxon>
        <taxon>Yersiniaceae</taxon>
        <taxon>Gibbsiella</taxon>
    </lineage>
</organism>
<dbReference type="Pfam" id="PF03466">
    <property type="entry name" value="LysR_substrate"/>
    <property type="match status" value="1"/>
</dbReference>
<proteinExistence type="inferred from homology"/>
<evidence type="ECO:0000313" key="8">
    <source>
        <dbReference type="Proteomes" id="UP000217182"/>
    </source>
</evidence>
<evidence type="ECO:0000256" key="4">
    <source>
        <dbReference type="ARBA" id="ARBA00023125"/>
    </source>
</evidence>
<dbReference type="InterPro" id="IPR005119">
    <property type="entry name" value="LysR_subst-bd"/>
</dbReference>
<sequence>MRGTEYAELRAFAAIIEHGSFTRAAAHLGVTASTLSQTVRRVEERLGVRLLNRTTRSVAPTEAGQRLIRRLAPALQELEGAVLDAKQTAHRVAGVLRLNTSRVAAITYLAPILGKFLLAYPDVRMDIVTEERLIDIVAERFDAGIRLGEKLHQDMIATRLSGDLLMKVVASPAYLARAGEPKRPQDLIHHRCLGYRRPSDGSLYRWEFERGDEKLEVVVDGPLMVDEPAMLTQVACAGAGIAYQFAHQVDNDIAQGRLVQLLPEWTPAFPGFYLYYPSRRQMAPPLRAFLDFIAQANINRAR</sequence>
<dbReference type="OrthoDB" id="9813056at2"/>
<dbReference type="SUPFAM" id="SSF46785">
    <property type="entry name" value="Winged helix' DNA-binding domain"/>
    <property type="match status" value="1"/>
</dbReference>
<keyword evidence="4" id="KW-0238">DNA-binding</keyword>
<dbReference type="Proteomes" id="UP000217182">
    <property type="component" value="Chromosome"/>
</dbReference>
<dbReference type="PANTHER" id="PTHR30537:SF1">
    <property type="entry name" value="HTH-TYPE TRANSCRIPTIONAL REGULATOR PGRR"/>
    <property type="match status" value="1"/>
</dbReference>
<evidence type="ECO:0000256" key="3">
    <source>
        <dbReference type="ARBA" id="ARBA00023015"/>
    </source>
</evidence>
<gene>
    <name evidence="7" type="ORF">AWC35_00760</name>
</gene>